<dbReference type="STRING" id="145854.GA0074692_0768"/>
<proteinExistence type="inferred from homology"/>
<dbReference type="GO" id="GO:0046912">
    <property type="term" value="F:acyltransferase activity, acyl groups converted into alkyl on transfer"/>
    <property type="evidence" value="ECO:0007669"/>
    <property type="project" value="InterPro"/>
</dbReference>
<dbReference type="InterPro" id="IPR036969">
    <property type="entry name" value="Citrate_synthase_sf"/>
</dbReference>
<dbReference type="AlphaFoldDB" id="A0A1C6RSK7"/>
<dbReference type="GO" id="GO:0006099">
    <property type="term" value="P:tricarboxylic acid cycle"/>
    <property type="evidence" value="ECO:0007669"/>
    <property type="project" value="TreeGrafter"/>
</dbReference>
<dbReference type="PANTHER" id="PTHR11739:SF4">
    <property type="entry name" value="CITRATE SYNTHASE, PEROXISOMAL"/>
    <property type="match status" value="1"/>
</dbReference>
<dbReference type="EMBL" id="FMHW01000002">
    <property type="protein sequence ID" value="SCL20032.1"/>
    <property type="molecule type" value="Genomic_DNA"/>
</dbReference>
<keyword evidence="2" id="KW-0808">Transferase</keyword>
<evidence type="ECO:0000313" key="3">
    <source>
        <dbReference type="EMBL" id="SCL20032.1"/>
    </source>
</evidence>
<evidence type="ECO:0000256" key="1">
    <source>
        <dbReference type="ARBA" id="ARBA00010566"/>
    </source>
</evidence>
<organism evidence="3 4">
    <name type="scientific">Micromonospora pallida</name>
    <dbReference type="NCBI Taxonomy" id="145854"/>
    <lineage>
        <taxon>Bacteria</taxon>
        <taxon>Bacillati</taxon>
        <taxon>Actinomycetota</taxon>
        <taxon>Actinomycetes</taxon>
        <taxon>Micromonosporales</taxon>
        <taxon>Micromonosporaceae</taxon>
        <taxon>Micromonospora</taxon>
    </lineage>
</organism>
<evidence type="ECO:0000256" key="2">
    <source>
        <dbReference type="ARBA" id="ARBA00022679"/>
    </source>
</evidence>
<dbReference type="InterPro" id="IPR002020">
    <property type="entry name" value="Citrate_synthase"/>
</dbReference>
<dbReference type="Pfam" id="PF00285">
    <property type="entry name" value="Citrate_synt"/>
    <property type="match status" value="1"/>
</dbReference>
<dbReference type="PANTHER" id="PTHR11739">
    <property type="entry name" value="CITRATE SYNTHASE"/>
    <property type="match status" value="1"/>
</dbReference>
<dbReference type="PRINTS" id="PR00143">
    <property type="entry name" value="CITRTSNTHASE"/>
</dbReference>
<dbReference type="GO" id="GO:0005975">
    <property type="term" value="P:carbohydrate metabolic process"/>
    <property type="evidence" value="ECO:0007669"/>
    <property type="project" value="TreeGrafter"/>
</dbReference>
<gene>
    <name evidence="3" type="ORF">GA0074692_0768</name>
</gene>
<dbReference type="Proteomes" id="UP000198959">
    <property type="component" value="Unassembled WGS sequence"/>
</dbReference>
<name>A0A1C6RSK7_9ACTN</name>
<dbReference type="Gene3D" id="1.10.580.10">
    <property type="entry name" value="Citrate Synthase, domain 1"/>
    <property type="match status" value="1"/>
</dbReference>
<keyword evidence="4" id="KW-1185">Reference proteome</keyword>
<comment type="similarity">
    <text evidence="1">Belongs to the citrate synthase family.</text>
</comment>
<reference evidence="4" key="1">
    <citation type="submission" date="2016-06" db="EMBL/GenBank/DDBJ databases">
        <authorList>
            <person name="Varghese N."/>
            <person name="Submissions Spin"/>
        </authorList>
    </citation>
    <scope>NUCLEOTIDE SEQUENCE [LARGE SCALE GENOMIC DNA]</scope>
    <source>
        <strain evidence="4">DSM 43817</strain>
    </source>
</reference>
<accession>A0A1C6RSK7</accession>
<sequence length="251" mass="25794">MPDLNSWDTSVTDIAQGVIAYRGTPIGEVIEEADLADALWLVLFGHESSPGGVDALRRALIAALDHGVAAPSTLVSRATASTRGALPLSIAAGLIAFAGPAHGGAAEAAAELFVQIADLGGTETAVSTVVSAELTAGRRVPGYGHPYHDRDPRVPALMNGIEPTRTHRDIAGAVERALLAETGKPLYMNADAAVGALLLDAGLGAAEVTLVTALGRAVGLAAHAREERLNEKPFRAPALTTVHFHPTAETS</sequence>
<dbReference type="OrthoDB" id="9759263at2"/>
<evidence type="ECO:0000313" key="4">
    <source>
        <dbReference type="Proteomes" id="UP000198959"/>
    </source>
</evidence>
<dbReference type="GO" id="GO:0005829">
    <property type="term" value="C:cytosol"/>
    <property type="evidence" value="ECO:0007669"/>
    <property type="project" value="TreeGrafter"/>
</dbReference>
<dbReference type="SUPFAM" id="SSF48256">
    <property type="entry name" value="Citrate synthase"/>
    <property type="match status" value="1"/>
</dbReference>
<dbReference type="InterPro" id="IPR016142">
    <property type="entry name" value="Citrate_synth-like_lrg_a-sub"/>
</dbReference>
<dbReference type="RefSeq" id="WP_091639374.1">
    <property type="nucleotide sequence ID" value="NZ_FMHW01000002.1"/>
</dbReference>
<protein>
    <submittedName>
        <fullName evidence="3">Citrate synthase</fullName>
    </submittedName>
</protein>